<proteinExistence type="inferred from homology"/>
<organism evidence="7 8">
    <name type="scientific">Corynebacterium haemomassiliense</name>
    <dbReference type="NCBI Taxonomy" id="2754726"/>
    <lineage>
        <taxon>Bacteria</taxon>
        <taxon>Bacillati</taxon>
        <taxon>Actinomycetota</taxon>
        <taxon>Actinomycetes</taxon>
        <taxon>Mycobacteriales</taxon>
        <taxon>Corynebacteriaceae</taxon>
        <taxon>Corynebacterium</taxon>
    </lineage>
</organism>
<feature type="binding site" evidence="4">
    <location>
        <begin position="141"/>
        <end position="149"/>
    </location>
    <ligand>
        <name>ATP</name>
        <dbReference type="ChEBI" id="CHEBI:30616"/>
    </ligand>
</feature>
<keyword evidence="3 4" id="KW-0067">ATP-binding</keyword>
<dbReference type="EMBL" id="JACDTZ010000001">
    <property type="protein sequence ID" value="MBA5243230.1"/>
    <property type="molecule type" value="Genomic_DNA"/>
</dbReference>
<evidence type="ECO:0000256" key="4">
    <source>
        <dbReference type="PIRSR" id="PIRSR006806-1"/>
    </source>
</evidence>
<keyword evidence="2 4" id="KW-0547">Nucleotide-binding</keyword>
<dbReference type="InterPro" id="IPR002698">
    <property type="entry name" value="FTHF_cligase"/>
</dbReference>
<feature type="region of interest" description="Disordered" evidence="6">
    <location>
        <begin position="1"/>
        <end position="28"/>
    </location>
</feature>
<evidence type="ECO:0000256" key="2">
    <source>
        <dbReference type="ARBA" id="ARBA00022741"/>
    </source>
</evidence>
<evidence type="ECO:0000256" key="5">
    <source>
        <dbReference type="RuleBase" id="RU361279"/>
    </source>
</evidence>
<comment type="cofactor">
    <cofactor evidence="5">
        <name>Mg(2+)</name>
        <dbReference type="ChEBI" id="CHEBI:18420"/>
    </cofactor>
</comment>
<sequence length="194" mass="20262">MHTNTTTPPPKAAMRAAHVASRRDLRGTERKRELDQAIVAATLACVDDFGARGTNIAAYNPLSSEPGPADFAARLAAAARTLFLPISQPDGVLAWAQFGGADAAGALGISEPDGPRYTSNVLRSCGLVVAPALAVDRQGMRLGKGAGYYDRALAGLDVPVAAVVYGWEVVDAVPHDAHDQAVDAVITPEGFFRI</sequence>
<dbReference type="PANTHER" id="PTHR23407:SF1">
    <property type="entry name" value="5-FORMYLTETRAHYDROFOLATE CYCLO-LIGASE"/>
    <property type="match status" value="1"/>
</dbReference>
<dbReference type="GO" id="GO:0005524">
    <property type="term" value="F:ATP binding"/>
    <property type="evidence" value="ECO:0007669"/>
    <property type="project" value="UniProtKB-KW"/>
</dbReference>
<protein>
    <recommendedName>
        <fullName evidence="5">5-formyltetrahydrofolate cyclo-ligase</fullName>
        <ecNumber evidence="5">6.3.3.2</ecNumber>
    </recommendedName>
</protein>
<keyword evidence="8" id="KW-1185">Reference proteome</keyword>
<reference evidence="7 8" key="1">
    <citation type="submission" date="2020-07" db="EMBL/GenBank/DDBJ databases">
        <title>Draft genome and description of Corynebacterium haemomassiliense strain Marseile-Q3615 sp. nov.</title>
        <authorList>
            <person name="Boxberger M."/>
            <person name="La Scola B."/>
        </authorList>
    </citation>
    <scope>NUCLEOTIDE SEQUENCE [LARGE SCALE GENOMIC DNA]</scope>
    <source>
        <strain evidence="7 8">Marseille-Q3615</strain>
    </source>
</reference>
<feature type="binding site" evidence="4">
    <location>
        <begin position="11"/>
        <end position="15"/>
    </location>
    <ligand>
        <name>ATP</name>
        <dbReference type="ChEBI" id="CHEBI:30616"/>
    </ligand>
</feature>
<evidence type="ECO:0000256" key="6">
    <source>
        <dbReference type="SAM" id="MobiDB-lite"/>
    </source>
</evidence>
<comment type="catalytic activity">
    <reaction evidence="5">
        <text>(6S)-5-formyl-5,6,7,8-tetrahydrofolate + ATP = (6R)-5,10-methenyltetrahydrofolate + ADP + phosphate</text>
        <dbReference type="Rhea" id="RHEA:10488"/>
        <dbReference type="ChEBI" id="CHEBI:30616"/>
        <dbReference type="ChEBI" id="CHEBI:43474"/>
        <dbReference type="ChEBI" id="CHEBI:57455"/>
        <dbReference type="ChEBI" id="CHEBI:57457"/>
        <dbReference type="ChEBI" id="CHEBI:456216"/>
        <dbReference type="EC" id="6.3.3.2"/>
    </reaction>
</comment>
<dbReference type="GO" id="GO:0035999">
    <property type="term" value="P:tetrahydrofolate interconversion"/>
    <property type="evidence" value="ECO:0007669"/>
    <property type="project" value="TreeGrafter"/>
</dbReference>
<dbReference type="NCBIfam" id="TIGR02727">
    <property type="entry name" value="MTHFS_bact"/>
    <property type="match status" value="1"/>
</dbReference>
<dbReference type="PANTHER" id="PTHR23407">
    <property type="entry name" value="ATPASE INHIBITOR/5-FORMYLTETRAHYDROFOLATE CYCLO-LIGASE"/>
    <property type="match status" value="1"/>
</dbReference>
<name>A0A7W2I2P4_9CORY</name>
<dbReference type="GO" id="GO:0030272">
    <property type="term" value="F:5-formyltetrahydrofolate cyclo-ligase activity"/>
    <property type="evidence" value="ECO:0007669"/>
    <property type="project" value="UniProtKB-EC"/>
</dbReference>
<gene>
    <name evidence="7" type="ORF">H0193_00090</name>
</gene>
<dbReference type="Proteomes" id="UP000523682">
    <property type="component" value="Unassembled WGS sequence"/>
</dbReference>
<dbReference type="SUPFAM" id="SSF100950">
    <property type="entry name" value="NagB/RpiA/CoA transferase-like"/>
    <property type="match status" value="1"/>
</dbReference>
<dbReference type="AlphaFoldDB" id="A0A7W2I2P4"/>
<dbReference type="RefSeq" id="WP_181888021.1">
    <property type="nucleotide sequence ID" value="NZ_JACDTZ010000001.1"/>
</dbReference>
<keyword evidence="7" id="KW-0436">Ligase</keyword>
<comment type="caution">
    <text evidence="7">The sequence shown here is derived from an EMBL/GenBank/DDBJ whole genome shotgun (WGS) entry which is preliminary data.</text>
</comment>
<dbReference type="GO" id="GO:0046872">
    <property type="term" value="F:metal ion binding"/>
    <property type="evidence" value="ECO:0007669"/>
    <property type="project" value="UniProtKB-KW"/>
</dbReference>
<dbReference type="PIRSF" id="PIRSF006806">
    <property type="entry name" value="FTHF_cligase"/>
    <property type="match status" value="1"/>
</dbReference>
<evidence type="ECO:0000313" key="7">
    <source>
        <dbReference type="EMBL" id="MBA5243230.1"/>
    </source>
</evidence>
<dbReference type="EC" id="6.3.3.2" evidence="5"/>
<dbReference type="InterPro" id="IPR037171">
    <property type="entry name" value="NagB/RpiA_transferase-like"/>
</dbReference>
<feature type="binding site" evidence="4">
    <location>
        <position position="65"/>
    </location>
    <ligand>
        <name>substrate</name>
    </ligand>
</feature>
<keyword evidence="5" id="KW-0479">Metal-binding</keyword>
<dbReference type="Gene3D" id="3.40.50.10420">
    <property type="entry name" value="NagB/RpiA/CoA transferase-like"/>
    <property type="match status" value="1"/>
</dbReference>
<dbReference type="GO" id="GO:0009396">
    <property type="term" value="P:folic acid-containing compound biosynthetic process"/>
    <property type="evidence" value="ECO:0007669"/>
    <property type="project" value="TreeGrafter"/>
</dbReference>
<dbReference type="Pfam" id="PF01812">
    <property type="entry name" value="5-FTHF_cyc-lig"/>
    <property type="match status" value="1"/>
</dbReference>
<dbReference type="InterPro" id="IPR024185">
    <property type="entry name" value="FTHF_cligase-like_sf"/>
</dbReference>
<accession>A0A7W2I2P4</accession>
<evidence type="ECO:0000256" key="1">
    <source>
        <dbReference type="ARBA" id="ARBA00010638"/>
    </source>
</evidence>
<evidence type="ECO:0000256" key="3">
    <source>
        <dbReference type="ARBA" id="ARBA00022840"/>
    </source>
</evidence>
<evidence type="ECO:0000313" key="8">
    <source>
        <dbReference type="Proteomes" id="UP000523682"/>
    </source>
</evidence>
<comment type="similarity">
    <text evidence="1 5">Belongs to the 5-formyltetrahydrofolate cyclo-ligase family.</text>
</comment>
<keyword evidence="5" id="KW-0460">Magnesium</keyword>